<proteinExistence type="predicted"/>
<feature type="domain" description="Teneurin-like YD-shell" evidence="3">
    <location>
        <begin position="65"/>
        <end position="179"/>
    </location>
</feature>
<dbReference type="RefSeq" id="WP_123132495.1">
    <property type="nucleotide sequence ID" value="NZ_RJJE01000009.1"/>
</dbReference>
<dbReference type="AlphaFoldDB" id="A0A3M9MV78"/>
<evidence type="ECO:0000313" key="4">
    <source>
        <dbReference type="EMBL" id="RNI29409.1"/>
    </source>
</evidence>
<keyword evidence="1" id="KW-0677">Repeat</keyword>
<keyword evidence="2" id="KW-0732">Signal</keyword>
<keyword evidence="5" id="KW-1185">Reference proteome</keyword>
<dbReference type="PROSITE" id="PS51257">
    <property type="entry name" value="PROKAR_LIPOPROTEIN"/>
    <property type="match status" value="1"/>
</dbReference>
<protein>
    <recommendedName>
        <fullName evidence="3">Teneurin-like YD-shell domain-containing protein</fullName>
    </recommendedName>
</protein>
<evidence type="ECO:0000256" key="1">
    <source>
        <dbReference type="ARBA" id="ARBA00022737"/>
    </source>
</evidence>
<dbReference type="Gene3D" id="2.180.10.10">
    <property type="entry name" value="RHS repeat-associated core"/>
    <property type="match status" value="1"/>
</dbReference>
<dbReference type="EMBL" id="RJJE01000009">
    <property type="protein sequence ID" value="RNI29409.1"/>
    <property type="molecule type" value="Genomic_DNA"/>
</dbReference>
<dbReference type="Proteomes" id="UP000271010">
    <property type="component" value="Unassembled WGS sequence"/>
</dbReference>
<sequence length="257" mass="28298">MRIHRTFLFLIASASFLLTSCEDDDESTMPTPEAQTCSLTKATEGQQITTLTYTNDKLSSFTIGTQTATIDYNTAGKPSKVTYSGSNDEISYTYDAQGKLTFMNEAEQVEGGTSVLTTQYEYTNNQITKASYSRTFRPTSGPSTIPLPRGYTAYTYDAKGNILTVKEYTSQNSLLSTTEKSDYDDRVNPGAVLESLLGPASLNNPRTQVEKDENGNIVKEASYTNAYTYNGSGYPTKVERTDQNGSKSQVTFDYSCK</sequence>
<gene>
    <name evidence="4" type="ORF">EFA69_07555</name>
</gene>
<dbReference type="InterPro" id="IPR056823">
    <property type="entry name" value="TEN-like_YD-shell"/>
</dbReference>
<feature type="chain" id="PRO_5018227168" description="Teneurin-like YD-shell domain-containing protein" evidence="2">
    <location>
        <begin position="21"/>
        <end position="257"/>
    </location>
</feature>
<name>A0A3M9MV78_9BACT</name>
<dbReference type="OrthoDB" id="892795at2"/>
<comment type="caution">
    <text evidence="4">The sequence shown here is derived from an EMBL/GenBank/DDBJ whole genome shotgun (WGS) entry which is preliminary data.</text>
</comment>
<reference evidence="4 5" key="1">
    <citation type="submission" date="2018-11" db="EMBL/GenBank/DDBJ databases">
        <title>Rufibacter latericius sp. nov., isolated from water in Baiyang Lake.</title>
        <authorList>
            <person name="Yang Y."/>
        </authorList>
    </citation>
    <scope>NUCLEOTIDE SEQUENCE [LARGE SCALE GENOMIC DNA]</scope>
    <source>
        <strain evidence="4 5">MCC P1</strain>
    </source>
</reference>
<accession>A0A3M9MV78</accession>
<evidence type="ECO:0000259" key="3">
    <source>
        <dbReference type="Pfam" id="PF25023"/>
    </source>
</evidence>
<evidence type="ECO:0000256" key="2">
    <source>
        <dbReference type="SAM" id="SignalP"/>
    </source>
</evidence>
<organism evidence="4 5">
    <name type="scientific">Rufibacter immobilis</name>
    <dbReference type="NCBI Taxonomy" id="1348778"/>
    <lineage>
        <taxon>Bacteria</taxon>
        <taxon>Pseudomonadati</taxon>
        <taxon>Bacteroidota</taxon>
        <taxon>Cytophagia</taxon>
        <taxon>Cytophagales</taxon>
        <taxon>Hymenobacteraceae</taxon>
        <taxon>Rufibacter</taxon>
    </lineage>
</organism>
<feature type="signal peptide" evidence="2">
    <location>
        <begin position="1"/>
        <end position="20"/>
    </location>
</feature>
<evidence type="ECO:0000313" key="5">
    <source>
        <dbReference type="Proteomes" id="UP000271010"/>
    </source>
</evidence>
<dbReference type="Pfam" id="PF25023">
    <property type="entry name" value="TEN_YD-shell"/>
    <property type="match status" value="1"/>
</dbReference>